<name>A0A1M6LX26_9FIRM</name>
<dbReference type="GO" id="GO:0022900">
    <property type="term" value="P:electron transport chain"/>
    <property type="evidence" value="ECO:0007669"/>
    <property type="project" value="UniProtKB-UniRule"/>
</dbReference>
<keyword evidence="3 6" id="KW-0285">Flavoprotein</keyword>
<evidence type="ECO:0000256" key="4">
    <source>
        <dbReference type="ARBA" id="ARBA00022643"/>
    </source>
</evidence>
<dbReference type="NCBIfam" id="TIGR01947">
    <property type="entry name" value="rnfG"/>
    <property type="match status" value="1"/>
</dbReference>
<comment type="function">
    <text evidence="6">Part of a membrane-bound complex that couples electron transfer with translocation of ions across the membrane.</text>
</comment>
<reference evidence="8 9" key="1">
    <citation type="submission" date="2016-11" db="EMBL/GenBank/DDBJ databases">
        <authorList>
            <person name="Jaros S."/>
            <person name="Januszkiewicz K."/>
            <person name="Wedrychowicz H."/>
        </authorList>
    </citation>
    <scope>NUCLEOTIDE SEQUENCE [LARGE SCALE GENOMIC DNA]</scope>
    <source>
        <strain evidence="8 9">DSM 14501</strain>
    </source>
</reference>
<evidence type="ECO:0000313" key="9">
    <source>
        <dbReference type="Proteomes" id="UP000184082"/>
    </source>
</evidence>
<keyword evidence="6" id="KW-1278">Translocase</keyword>
<dbReference type="GO" id="GO:0010181">
    <property type="term" value="F:FMN binding"/>
    <property type="evidence" value="ECO:0007669"/>
    <property type="project" value="InterPro"/>
</dbReference>
<comment type="subunit">
    <text evidence="6">The complex is composed of six subunits: RnfA, RnfB, RnfC, RnfD, RnfE and RnfG.</text>
</comment>
<dbReference type="RefSeq" id="WP_072965682.1">
    <property type="nucleotide sequence ID" value="NZ_FRAJ01000003.1"/>
</dbReference>
<evidence type="ECO:0000256" key="6">
    <source>
        <dbReference type="HAMAP-Rule" id="MF_00479"/>
    </source>
</evidence>
<dbReference type="GO" id="GO:0005886">
    <property type="term" value="C:plasma membrane"/>
    <property type="evidence" value="ECO:0007669"/>
    <property type="project" value="UniProtKB-SubCell"/>
</dbReference>
<dbReference type="InterPro" id="IPR010209">
    <property type="entry name" value="Ion_transpt_RnfG/RsxG"/>
</dbReference>
<dbReference type="EC" id="7.-.-.-" evidence="6"/>
<protein>
    <recommendedName>
        <fullName evidence="6">Ion-translocating oxidoreductase complex subunit G</fullName>
        <ecNumber evidence="6">7.-.-.-</ecNumber>
    </recommendedName>
    <alternativeName>
        <fullName evidence="6">Rnf electron transport complex subunit G</fullName>
    </alternativeName>
</protein>
<dbReference type="PANTHER" id="PTHR36118:SF1">
    <property type="entry name" value="ION-TRANSLOCATING OXIDOREDUCTASE COMPLEX SUBUNIT G"/>
    <property type="match status" value="1"/>
</dbReference>
<evidence type="ECO:0000256" key="5">
    <source>
        <dbReference type="ARBA" id="ARBA00022982"/>
    </source>
</evidence>
<keyword evidence="9" id="KW-1185">Reference proteome</keyword>
<keyword evidence="5 6" id="KW-0249">Electron transport</keyword>
<keyword evidence="6" id="KW-1003">Cell membrane</keyword>
<keyword evidence="1 6" id="KW-0813">Transport</keyword>
<comment type="similarity">
    <text evidence="6">Belongs to the RnfG family.</text>
</comment>
<dbReference type="InterPro" id="IPR007329">
    <property type="entry name" value="FMN-bd"/>
</dbReference>
<proteinExistence type="inferred from homology"/>
<dbReference type="Pfam" id="PF04205">
    <property type="entry name" value="FMN_bind"/>
    <property type="match status" value="1"/>
</dbReference>
<keyword evidence="6" id="KW-0812">Transmembrane</keyword>
<feature type="modified residue" description="FMN phosphoryl threonine" evidence="6">
    <location>
        <position position="169"/>
    </location>
</feature>
<dbReference type="AlphaFoldDB" id="A0A1M6LX26"/>
<dbReference type="Proteomes" id="UP000184082">
    <property type="component" value="Unassembled WGS sequence"/>
</dbReference>
<dbReference type="STRING" id="1121266.SAMN02745883_00383"/>
<feature type="domain" description="FMN-binding" evidence="7">
    <location>
        <begin position="96"/>
        <end position="186"/>
    </location>
</feature>
<sequence length="192" mass="20616">MKEIVKLGLILLLICAVSALALSFTYDLSKDQILAQREAANNKARKNVLPDAENFKPVSEEKFKEVVSQNDKVVEIYAGYKGEEIIGYAIKTLPSGYGGAVEVMTGIGMDGKIKGVRIGNHQETPGLGANATLPSFYTQYEGKSIEKELKVTKSGQPKDNEIQAISGATITSRAVTSGVNYAVEAFKLVAGK</sequence>
<organism evidence="8 9">
    <name type="scientific">Caminicella sporogenes DSM 14501</name>
    <dbReference type="NCBI Taxonomy" id="1121266"/>
    <lineage>
        <taxon>Bacteria</taxon>
        <taxon>Bacillati</taxon>
        <taxon>Bacillota</taxon>
        <taxon>Clostridia</taxon>
        <taxon>Peptostreptococcales</taxon>
        <taxon>Caminicellaceae</taxon>
        <taxon>Caminicella</taxon>
    </lineage>
</organism>
<evidence type="ECO:0000256" key="3">
    <source>
        <dbReference type="ARBA" id="ARBA00022630"/>
    </source>
</evidence>
<evidence type="ECO:0000313" key="8">
    <source>
        <dbReference type="EMBL" id="SHJ75817.1"/>
    </source>
</evidence>
<keyword evidence="4 6" id="KW-0288">FMN</keyword>
<comment type="subcellular location">
    <subcellularLocation>
        <location evidence="6">Cell membrane</location>
        <topology evidence="6">Single-pass membrane protein</topology>
    </subcellularLocation>
</comment>
<keyword evidence="2 6" id="KW-0597">Phosphoprotein</keyword>
<dbReference type="PANTHER" id="PTHR36118">
    <property type="entry name" value="ION-TRANSLOCATING OXIDOREDUCTASE COMPLEX SUBUNIT G"/>
    <property type="match status" value="1"/>
</dbReference>
<evidence type="ECO:0000256" key="2">
    <source>
        <dbReference type="ARBA" id="ARBA00022553"/>
    </source>
</evidence>
<dbReference type="GO" id="GO:0009055">
    <property type="term" value="F:electron transfer activity"/>
    <property type="evidence" value="ECO:0007669"/>
    <property type="project" value="InterPro"/>
</dbReference>
<evidence type="ECO:0000259" key="7">
    <source>
        <dbReference type="SMART" id="SM00900"/>
    </source>
</evidence>
<keyword evidence="6" id="KW-0472">Membrane</keyword>
<dbReference type="SMART" id="SM00900">
    <property type="entry name" value="FMN_bind"/>
    <property type="match status" value="1"/>
</dbReference>
<dbReference type="EMBL" id="FRAJ01000003">
    <property type="protein sequence ID" value="SHJ75817.1"/>
    <property type="molecule type" value="Genomic_DNA"/>
</dbReference>
<accession>A0A1M6LX26</accession>
<dbReference type="PIRSF" id="PIRSF006091">
    <property type="entry name" value="E_trnsport_RnfG"/>
    <property type="match status" value="1"/>
</dbReference>
<gene>
    <name evidence="6" type="primary">rnfG</name>
    <name evidence="8" type="ORF">SAMN02745883_00383</name>
</gene>
<comment type="cofactor">
    <cofactor evidence="6">
        <name>FMN</name>
        <dbReference type="ChEBI" id="CHEBI:58210"/>
    </cofactor>
</comment>
<dbReference type="HAMAP" id="MF_00479">
    <property type="entry name" value="RsxG_RnfG"/>
    <property type="match status" value="1"/>
</dbReference>
<keyword evidence="6" id="KW-1133">Transmembrane helix</keyword>
<evidence type="ECO:0000256" key="1">
    <source>
        <dbReference type="ARBA" id="ARBA00022448"/>
    </source>
</evidence>